<dbReference type="AlphaFoldDB" id="A0A438CFK8"/>
<dbReference type="EMBL" id="QGNW01002257">
    <property type="protein sequence ID" value="RVW21969.1"/>
    <property type="molecule type" value="Genomic_DNA"/>
</dbReference>
<reference evidence="8 9" key="1">
    <citation type="journal article" date="2018" name="PLoS Genet.">
        <title>Population sequencing reveals clonal diversity and ancestral inbreeding in the grapevine cultivar Chardonnay.</title>
        <authorList>
            <person name="Roach M.J."/>
            <person name="Johnson D.L."/>
            <person name="Bohlmann J."/>
            <person name="van Vuuren H.J."/>
            <person name="Jones S.J."/>
            <person name="Pretorius I.S."/>
            <person name="Schmidt S.A."/>
            <person name="Borneman A.R."/>
        </authorList>
    </citation>
    <scope>NUCLEOTIDE SEQUENCE [LARGE SCALE GENOMIC DNA]</scope>
    <source>
        <strain evidence="9">cv. Chardonnay</strain>
        <tissue evidence="8">Leaf</tissue>
    </source>
</reference>
<organism evidence="8 9">
    <name type="scientific">Vitis vinifera</name>
    <name type="common">Grape</name>
    <dbReference type="NCBI Taxonomy" id="29760"/>
    <lineage>
        <taxon>Eukaryota</taxon>
        <taxon>Viridiplantae</taxon>
        <taxon>Streptophyta</taxon>
        <taxon>Embryophyta</taxon>
        <taxon>Tracheophyta</taxon>
        <taxon>Spermatophyta</taxon>
        <taxon>Magnoliopsida</taxon>
        <taxon>eudicotyledons</taxon>
        <taxon>Gunneridae</taxon>
        <taxon>Pentapetalae</taxon>
        <taxon>rosids</taxon>
        <taxon>Vitales</taxon>
        <taxon>Vitaceae</taxon>
        <taxon>Viteae</taxon>
        <taxon>Vitis</taxon>
    </lineage>
</organism>
<keyword evidence="5" id="KW-0378">Hydrolase</keyword>
<keyword evidence="4" id="KW-0255">Endonuclease</keyword>
<feature type="domain" description="Reverse transcriptase RNase H-like" evidence="7">
    <location>
        <begin position="37"/>
        <end position="90"/>
    </location>
</feature>
<evidence type="ECO:0000256" key="2">
    <source>
        <dbReference type="ARBA" id="ARBA00022695"/>
    </source>
</evidence>
<evidence type="ECO:0000256" key="5">
    <source>
        <dbReference type="ARBA" id="ARBA00022801"/>
    </source>
</evidence>
<gene>
    <name evidence="8" type="ORF">CK203_110254</name>
</gene>
<evidence type="ECO:0000256" key="3">
    <source>
        <dbReference type="ARBA" id="ARBA00022722"/>
    </source>
</evidence>
<dbReference type="InterPro" id="IPR041373">
    <property type="entry name" value="RT_RNaseH"/>
</dbReference>
<comment type="caution">
    <text evidence="8">The sequence shown here is derived from an EMBL/GenBank/DDBJ whole genome shotgun (WGS) entry which is preliminary data.</text>
</comment>
<accession>A0A438CFK8</accession>
<protein>
    <recommendedName>
        <fullName evidence="7">Reverse transcriptase RNase H-like domain-containing protein</fullName>
    </recommendedName>
</protein>
<evidence type="ECO:0000313" key="8">
    <source>
        <dbReference type="EMBL" id="RVW21969.1"/>
    </source>
</evidence>
<name>A0A438CFK8_VITVI</name>
<keyword evidence="6" id="KW-0695">RNA-directed DNA polymerase</keyword>
<proteinExistence type="predicted"/>
<dbReference type="InterPro" id="IPR043502">
    <property type="entry name" value="DNA/RNA_pol_sf"/>
</dbReference>
<dbReference type="Proteomes" id="UP000288805">
    <property type="component" value="Unassembled WGS sequence"/>
</dbReference>
<dbReference type="GO" id="GO:0004519">
    <property type="term" value="F:endonuclease activity"/>
    <property type="evidence" value="ECO:0007669"/>
    <property type="project" value="UniProtKB-KW"/>
</dbReference>
<dbReference type="Gene3D" id="3.30.70.270">
    <property type="match status" value="1"/>
</dbReference>
<dbReference type="GO" id="GO:0016787">
    <property type="term" value="F:hydrolase activity"/>
    <property type="evidence" value="ECO:0007669"/>
    <property type="project" value="UniProtKB-KW"/>
</dbReference>
<dbReference type="SUPFAM" id="SSF56672">
    <property type="entry name" value="DNA/RNA polymerases"/>
    <property type="match status" value="1"/>
</dbReference>
<evidence type="ECO:0000259" key="7">
    <source>
        <dbReference type="Pfam" id="PF17917"/>
    </source>
</evidence>
<dbReference type="GO" id="GO:0003964">
    <property type="term" value="F:RNA-directed DNA polymerase activity"/>
    <property type="evidence" value="ECO:0007669"/>
    <property type="project" value="UniProtKB-KW"/>
</dbReference>
<dbReference type="InterPro" id="IPR043128">
    <property type="entry name" value="Rev_trsase/Diguanyl_cyclase"/>
</dbReference>
<keyword evidence="3" id="KW-0540">Nuclease</keyword>
<keyword evidence="2" id="KW-0548">Nucleotidyltransferase</keyword>
<keyword evidence="1" id="KW-0808">Transferase</keyword>
<dbReference type="Pfam" id="PF17917">
    <property type="entry name" value="RT_RNaseH"/>
    <property type="match status" value="1"/>
</dbReference>
<evidence type="ECO:0000256" key="1">
    <source>
        <dbReference type="ARBA" id="ARBA00022679"/>
    </source>
</evidence>
<evidence type="ECO:0000256" key="4">
    <source>
        <dbReference type="ARBA" id="ARBA00022759"/>
    </source>
</evidence>
<sequence length="91" mass="10559">MRTYNMKLNTAKCAFGVRARKFLGFMVTQSGIEVNPDQIRAVLETLALRDKEQIPVYYMSKAMVDAETRYSRMEQTTLALKNTAQKLRPYF</sequence>
<evidence type="ECO:0000313" key="9">
    <source>
        <dbReference type="Proteomes" id="UP000288805"/>
    </source>
</evidence>
<evidence type="ECO:0000256" key="6">
    <source>
        <dbReference type="ARBA" id="ARBA00022918"/>
    </source>
</evidence>